<dbReference type="InterPro" id="IPR018946">
    <property type="entry name" value="PhoD-like_MPP"/>
</dbReference>
<protein>
    <recommendedName>
        <fullName evidence="1">PhoD-like phosphatase metallophosphatase domain-containing protein</fullName>
    </recommendedName>
</protein>
<evidence type="ECO:0000259" key="1">
    <source>
        <dbReference type="Pfam" id="PF09423"/>
    </source>
</evidence>
<name>A0A5K1K1Y7_9APHY</name>
<dbReference type="SUPFAM" id="SSF56300">
    <property type="entry name" value="Metallo-dependent phosphatases"/>
    <property type="match status" value="1"/>
</dbReference>
<dbReference type="InterPro" id="IPR038607">
    <property type="entry name" value="PhoD-like_sf"/>
</dbReference>
<dbReference type="InterPro" id="IPR029052">
    <property type="entry name" value="Metallo-depent_PP-like"/>
</dbReference>
<organism evidence="2">
    <name type="scientific">Ganoderma boninense</name>
    <dbReference type="NCBI Taxonomy" id="34458"/>
    <lineage>
        <taxon>Eukaryota</taxon>
        <taxon>Fungi</taxon>
        <taxon>Dikarya</taxon>
        <taxon>Basidiomycota</taxon>
        <taxon>Agaricomycotina</taxon>
        <taxon>Agaricomycetes</taxon>
        <taxon>Polyporales</taxon>
        <taxon>Polyporaceae</taxon>
        <taxon>Ganoderma</taxon>
    </lineage>
</organism>
<dbReference type="AlphaFoldDB" id="A0A5K1K1Y7"/>
<dbReference type="Gene3D" id="3.60.21.70">
    <property type="entry name" value="PhoD-like phosphatase"/>
    <property type="match status" value="1"/>
</dbReference>
<sequence length="268" mass="30140">MPIRQVDPDDKLRVWRNFKIGKLLDLTMLDTRQHDRDITDLYYNTGFYETLSESKARGAVWRVVGKSFLHTMLEDDGILDVDAWDGYRADRNRVLDHLYENKISNTIILSGDSHANRVDLAHPNQSITFVNFLGIRRVLRLTSRLGSATILSQEMVPLESNSQEPRSRLPRLFVLAFLQQMQTRSPLDMSSKTRIFNRAKALTAGSSPLPLTPISGGDILGYAQRNTNLDAFASASFVVEAKHIAANKLARPVAGGNVLADVLKIHRQ</sequence>
<proteinExistence type="predicted"/>
<accession>A0A5K1K1Y7</accession>
<dbReference type="EMBL" id="LR727007">
    <property type="protein sequence ID" value="VWO98536.1"/>
    <property type="molecule type" value="Genomic_DNA"/>
</dbReference>
<feature type="domain" description="PhoD-like phosphatase metallophosphatase" evidence="1">
    <location>
        <begin position="1"/>
        <end position="120"/>
    </location>
</feature>
<evidence type="ECO:0000313" key="2">
    <source>
        <dbReference type="EMBL" id="VWO98536.1"/>
    </source>
</evidence>
<dbReference type="Pfam" id="PF09423">
    <property type="entry name" value="PhoD"/>
    <property type="match status" value="1"/>
</dbReference>
<reference evidence="2" key="1">
    <citation type="submission" date="2019-10" db="EMBL/GenBank/DDBJ databases">
        <authorList>
            <person name="Nor Muhammad N."/>
        </authorList>
    </citation>
    <scope>NUCLEOTIDE SEQUENCE</scope>
</reference>
<dbReference type="InterPro" id="IPR052900">
    <property type="entry name" value="Phospholipid_Metab_Enz"/>
</dbReference>
<dbReference type="PANTHER" id="PTHR43606">
    <property type="entry name" value="PHOSPHATASE, PUTATIVE (AFU_ORTHOLOGUE AFUA_6G08710)-RELATED"/>
    <property type="match status" value="1"/>
</dbReference>
<gene>
    <name evidence="2" type="primary">I1RI73</name>
</gene>
<dbReference type="PANTHER" id="PTHR43606:SF7">
    <property type="entry name" value="PHOSPHATASE, PUTATIVE (AFU_ORTHOLOGUE AFUA_6G08710)-RELATED"/>
    <property type="match status" value="1"/>
</dbReference>